<keyword evidence="3 4" id="KW-0539">Nucleus</keyword>
<dbReference type="GO" id="GO:0006383">
    <property type="term" value="P:transcription by RNA polymerase III"/>
    <property type="evidence" value="ECO:0007669"/>
    <property type="project" value="UniProtKB-UniRule"/>
</dbReference>
<dbReference type="STRING" id="1330021.A0A367L3Q7"/>
<dbReference type="Proteomes" id="UP000253664">
    <property type="component" value="Unassembled WGS sequence"/>
</dbReference>
<accession>A0A367L3Q7</accession>
<sequence length="276" mass="29506">MSRGGRGGRGGARGGGNARPKVPWDTGDEPDARPSELFPVRSVPTPRPLSSKEKTSIDHFLILRHQFHSSPLHASRKSSLHDPTAPRKLYGQAQMNANYDVRDKATLDPFTAVPAYSHKFVPRDRALPDWSSLPVCREVFPPELRSTVEPGDGDDGLGRKKRPRLELSNLGSLPSAEEAFGFAAAGASSEAALLDRLNALPVNEDDEDGAAAAAATAASAAAAAADADEDEQLQEDDGDEVYDDEDAGDYDAENYFDNGDDMGDDYGDGDDGEGTY</sequence>
<dbReference type="PIRSF" id="PIRSF000777">
    <property type="entry name" value="RNA_polIII_C31"/>
    <property type="match status" value="1"/>
</dbReference>
<feature type="region of interest" description="Disordered" evidence="5">
    <location>
        <begin position="221"/>
        <end position="276"/>
    </location>
</feature>
<reference evidence="6 7" key="1">
    <citation type="journal article" date="2015" name="BMC Genomics">
        <title>Insights from the genome of Ophiocordyceps polyrhachis-furcata to pathogenicity and host specificity in insect fungi.</title>
        <authorList>
            <person name="Wichadakul D."/>
            <person name="Kobmoo N."/>
            <person name="Ingsriswang S."/>
            <person name="Tangphatsornruang S."/>
            <person name="Chantasingh D."/>
            <person name="Luangsa-ard J.J."/>
            <person name="Eurwilaichitr L."/>
        </authorList>
    </citation>
    <scope>NUCLEOTIDE SEQUENCE [LARGE SCALE GENOMIC DNA]</scope>
    <source>
        <strain evidence="6 7">BCC 54312</strain>
    </source>
</reference>
<evidence type="ECO:0000313" key="7">
    <source>
        <dbReference type="Proteomes" id="UP000253664"/>
    </source>
</evidence>
<evidence type="ECO:0000256" key="4">
    <source>
        <dbReference type="PIRNR" id="PIRNR000777"/>
    </source>
</evidence>
<gene>
    <name evidence="6" type="ORF">L249_4952</name>
</gene>
<keyword evidence="7" id="KW-1185">Reference proteome</keyword>
<comment type="caution">
    <text evidence="6">The sequence shown here is derived from an EMBL/GenBank/DDBJ whole genome shotgun (WGS) entry which is preliminary data.</text>
</comment>
<dbReference type="EMBL" id="LKCN02000017">
    <property type="protein sequence ID" value="RCI09059.1"/>
    <property type="molecule type" value="Genomic_DNA"/>
</dbReference>
<comment type="function">
    <text evidence="4">DNA-dependent RNA polymerase catalyzes the transcription of DNA into RNA using the four ribonucleoside triphosphates as substrates. Specific peripheric component of RNA polymerase III which synthesizes small RNAs, such as 5S rRNA and tRNAs.</text>
</comment>
<dbReference type="AlphaFoldDB" id="A0A367L3Q7"/>
<dbReference type="InterPro" id="IPR024661">
    <property type="entry name" value="RNA_pol_III_Rpc31"/>
</dbReference>
<proteinExistence type="inferred from homology"/>
<dbReference type="PANTHER" id="PTHR15367">
    <property type="entry name" value="DNA-DIRECTED RNA POLYMERASE III"/>
    <property type="match status" value="1"/>
</dbReference>
<dbReference type="Pfam" id="PF11705">
    <property type="entry name" value="RNA_pol_3_Rpc31"/>
    <property type="match status" value="1"/>
</dbReference>
<dbReference type="PANTHER" id="PTHR15367:SF2">
    <property type="entry name" value="DNA-DIRECTED RNA POLYMERASE III SUBUNIT"/>
    <property type="match status" value="1"/>
</dbReference>
<feature type="compositionally biased region" description="Acidic residues" evidence="5">
    <location>
        <begin position="226"/>
        <end position="276"/>
    </location>
</feature>
<evidence type="ECO:0000256" key="2">
    <source>
        <dbReference type="ARBA" id="ARBA00008352"/>
    </source>
</evidence>
<comment type="similarity">
    <text evidence="2 4">Belongs to the eukaryotic RPC7 RNA polymerase subunit family.</text>
</comment>
<comment type="subcellular location">
    <subcellularLocation>
        <location evidence="1 4">Nucleus</location>
    </subcellularLocation>
</comment>
<name>A0A367L3Q7_9HYPO</name>
<protein>
    <recommendedName>
        <fullName evidence="4">DNA-directed RNA polymerase III subunit</fullName>
    </recommendedName>
</protein>
<evidence type="ECO:0000256" key="5">
    <source>
        <dbReference type="SAM" id="MobiDB-lite"/>
    </source>
</evidence>
<feature type="region of interest" description="Disordered" evidence="5">
    <location>
        <begin position="1"/>
        <end position="53"/>
    </location>
</feature>
<evidence type="ECO:0000256" key="1">
    <source>
        <dbReference type="ARBA" id="ARBA00004123"/>
    </source>
</evidence>
<dbReference type="GO" id="GO:0005666">
    <property type="term" value="C:RNA polymerase III complex"/>
    <property type="evidence" value="ECO:0007669"/>
    <property type="project" value="UniProtKB-UniRule"/>
</dbReference>
<comment type="subunit">
    <text evidence="4">Component of the RNA polymerase III (Pol III) complex.</text>
</comment>
<feature type="compositionally biased region" description="Gly residues" evidence="5">
    <location>
        <begin position="1"/>
        <end position="17"/>
    </location>
</feature>
<evidence type="ECO:0000256" key="3">
    <source>
        <dbReference type="ARBA" id="ARBA00023242"/>
    </source>
</evidence>
<dbReference type="OrthoDB" id="5377312at2759"/>
<organism evidence="6 7">
    <name type="scientific">Ophiocordyceps polyrhachis-furcata BCC 54312</name>
    <dbReference type="NCBI Taxonomy" id="1330021"/>
    <lineage>
        <taxon>Eukaryota</taxon>
        <taxon>Fungi</taxon>
        <taxon>Dikarya</taxon>
        <taxon>Ascomycota</taxon>
        <taxon>Pezizomycotina</taxon>
        <taxon>Sordariomycetes</taxon>
        <taxon>Hypocreomycetidae</taxon>
        <taxon>Hypocreales</taxon>
        <taxon>Ophiocordycipitaceae</taxon>
        <taxon>Ophiocordyceps</taxon>
    </lineage>
</organism>
<evidence type="ECO:0000313" key="6">
    <source>
        <dbReference type="EMBL" id="RCI09059.1"/>
    </source>
</evidence>